<dbReference type="GO" id="GO:0005524">
    <property type="term" value="F:ATP binding"/>
    <property type="evidence" value="ECO:0007669"/>
    <property type="project" value="UniProtKB-KW"/>
</dbReference>
<dbReference type="Pfam" id="PF01812">
    <property type="entry name" value="5-FTHF_cyc-lig"/>
    <property type="match status" value="1"/>
</dbReference>
<protein>
    <recommendedName>
        <fullName evidence="5">5-formyltetrahydrofolate cyclo-ligase</fullName>
        <ecNumber evidence="5">6.3.3.2</ecNumber>
    </recommendedName>
</protein>
<dbReference type="PIRSF" id="PIRSF006806">
    <property type="entry name" value="FTHF_cligase"/>
    <property type="match status" value="1"/>
</dbReference>
<comment type="catalytic activity">
    <reaction evidence="5">
        <text>(6S)-5-formyl-5,6,7,8-tetrahydrofolate + ATP = (6R)-5,10-methenyltetrahydrofolate + ADP + phosphate</text>
        <dbReference type="Rhea" id="RHEA:10488"/>
        <dbReference type="ChEBI" id="CHEBI:30616"/>
        <dbReference type="ChEBI" id="CHEBI:43474"/>
        <dbReference type="ChEBI" id="CHEBI:57455"/>
        <dbReference type="ChEBI" id="CHEBI:57457"/>
        <dbReference type="ChEBI" id="CHEBI:456216"/>
        <dbReference type="EC" id="6.3.3.2"/>
    </reaction>
</comment>
<evidence type="ECO:0000313" key="6">
    <source>
        <dbReference type="EMBL" id="TNU73659.1"/>
    </source>
</evidence>
<dbReference type="InterPro" id="IPR037171">
    <property type="entry name" value="NagB/RpiA_transferase-like"/>
</dbReference>
<dbReference type="InterPro" id="IPR024185">
    <property type="entry name" value="FTHF_cligase-like_sf"/>
</dbReference>
<dbReference type="PANTHER" id="PTHR23407">
    <property type="entry name" value="ATPASE INHIBITOR/5-FORMYLTETRAHYDROFOLATE CYCLO-LIGASE"/>
    <property type="match status" value="1"/>
</dbReference>
<dbReference type="InterPro" id="IPR002698">
    <property type="entry name" value="FTHF_cligase"/>
</dbReference>
<keyword evidence="5" id="KW-0479">Metal-binding</keyword>
<dbReference type="GO" id="GO:0030272">
    <property type="term" value="F:5-formyltetrahydrofolate cyclo-ligase activity"/>
    <property type="evidence" value="ECO:0007669"/>
    <property type="project" value="UniProtKB-EC"/>
</dbReference>
<dbReference type="GO" id="GO:0046872">
    <property type="term" value="F:metal ion binding"/>
    <property type="evidence" value="ECO:0007669"/>
    <property type="project" value="UniProtKB-KW"/>
</dbReference>
<feature type="binding site" evidence="4">
    <location>
        <begin position="150"/>
        <end position="158"/>
    </location>
    <ligand>
        <name>ATP</name>
        <dbReference type="ChEBI" id="CHEBI:30616"/>
    </ligand>
</feature>
<evidence type="ECO:0000256" key="2">
    <source>
        <dbReference type="ARBA" id="ARBA00022741"/>
    </source>
</evidence>
<evidence type="ECO:0000256" key="1">
    <source>
        <dbReference type="ARBA" id="ARBA00010638"/>
    </source>
</evidence>
<gene>
    <name evidence="6" type="ORF">FH969_10240</name>
</gene>
<feature type="binding site" evidence="4">
    <location>
        <begin position="17"/>
        <end position="21"/>
    </location>
    <ligand>
        <name>ATP</name>
        <dbReference type="ChEBI" id="CHEBI:30616"/>
    </ligand>
</feature>
<dbReference type="GO" id="GO:0009396">
    <property type="term" value="P:folic acid-containing compound biosynthetic process"/>
    <property type="evidence" value="ECO:0007669"/>
    <property type="project" value="TreeGrafter"/>
</dbReference>
<feature type="binding site" evidence="4">
    <location>
        <position position="71"/>
    </location>
    <ligand>
        <name>substrate</name>
    </ligand>
</feature>
<accession>A0A5C5BB03</accession>
<keyword evidence="2 4" id="KW-0547">Nucleotide-binding</keyword>
<comment type="caution">
    <text evidence="6">The sequence shown here is derived from an EMBL/GenBank/DDBJ whole genome shotgun (WGS) entry which is preliminary data.</text>
</comment>
<name>A0A5C5BB03_9MICO</name>
<dbReference type="Proteomes" id="UP000313849">
    <property type="component" value="Unassembled WGS sequence"/>
</dbReference>
<evidence type="ECO:0000313" key="7">
    <source>
        <dbReference type="Proteomes" id="UP000313849"/>
    </source>
</evidence>
<dbReference type="EC" id="6.3.3.2" evidence="5"/>
<dbReference type="SUPFAM" id="SSF100950">
    <property type="entry name" value="NagB/RpiA/CoA transferase-like"/>
    <property type="match status" value="1"/>
</dbReference>
<evidence type="ECO:0000256" key="5">
    <source>
        <dbReference type="RuleBase" id="RU361279"/>
    </source>
</evidence>
<comment type="cofactor">
    <cofactor evidence="5">
        <name>Mg(2+)</name>
        <dbReference type="ChEBI" id="CHEBI:18420"/>
    </cofactor>
</comment>
<dbReference type="Gene3D" id="3.40.50.10420">
    <property type="entry name" value="NagB/RpiA/CoA transferase-like"/>
    <property type="match status" value="1"/>
</dbReference>
<dbReference type="GO" id="GO:0035999">
    <property type="term" value="P:tetrahydrofolate interconversion"/>
    <property type="evidence" value="ECO:0007669"/>
    <property type="project" value="TreeGrafter"/>
</dbReference>
<comment type="similarity">
    <text evidence="1 5">Belongs to the 5-formyltetrahydrofolate cyclo-ligase family.</text>
</comment>
<sequence>MPEIAGDHADEALEHAKDALRTTLVRRRRQQDARRLATSACGIARQTTDLVASLGLQAGDAVAAYVSRKDEPGTHPTLDVLHDAGLEILLPVLGAALDRRWGHYTGMADLAQRAPNRPLEPVESDGGPELLAQARLILVPALAVDDEGYRLGLGGGWYDRTLLHAAPDAAVFAVVYDEEAHHAPLPRAAHDVPVGGVLTPTSWWTQGRRAA</sequence>
<dbReference type="NCBIfam" id="TIGR02727">
    <property type="entry name" value="MTHFS_bact"/>
    <property type="match status" value="1"/>
</dbReference>
<dbReference type="PANTHER" id="PTHR23407:SF1">
    <property type="entry name" value="5-FORMYLTETRAHYDROFOLATE CYCLO-LIGASE"/>
    <property type="match status" value="1"/>
</dbReference>
<dbReference type="EMBL" id="VENP01000037">
    <property type="protein sequence ID" value="TNU73659.1"/>
    <property type="molecule type" value="Genomic_DNA"/>
</dbReference>
<keyword evidence="3 4" id="KW-0067">ATP-binding</keyword>
<keyword evidence="5" id="KW-0460">Magnesium</keyword>
<evidence type="ECO:0000256" key="3">
    <source>
        <dbReference type="ARBA" id="ARBA00022840"/>
    </source>
</evidence>
<dbReference type="OrthoDB" id="3242798at2"/>
<organism evidence="6 7">
    <name type="scientific">Miniimonas arenae</name>
    <dbReference type="NCBI Taxonomy" id="676201"/>
    <lineage>
        <taxon>Bacteria</taxon>
        <taxon>Bacillati</taxon>
        <taxon>Actinomycetota</taxon>
        <taxon>Actinomycetes</taxon>
        <taxon>Micrococcales</taxon>
        <taxon>Beutenbergiaceae</taxon>
        <taxon>Miniimonas</taxon>
    </lineage>
</organism>
<reference evidence="6 7" key="1">
    <citation type="submission" date="2019-06" db="EMBL/GenBank/DDBJ databases">
        <title>Draft genome sequence of Miniimonas arenae KCTC 19750T isolated from sea sand.</title>
        <authorList>
            <person name="Park S.-J."/>
        </authorList>
    </citation>
    <scope>NUCLEOTIDE SEQUENCE [LARGE SCALE GENOMIC DNA]</scope>
    <source>
        <strain evidence="6 7">KCTC 19750</strain>
    </source>
</reference>
<evidence type="ECO:0000256" key="4">
    <source>
        <dbReference type="PIRSR" id="PIRSR006806-1"/>
    </source>
</evidence>
<keyword evidence="6" id="KW-0436">Ligase</keyword>
<keyword evidence="7" id="KW-1185">Reference proteome</keyword>
<feature type="binding site" evidence="4">
    <location>
        <position position="66"/>
    </location>
    <ligand>
        <name>substrate</name>
    </ligand>
</feature>
<proteinExistence type="inferred from homology"/>
<dbReference type="AlphaFoldDB" id="A0A5C5BB03"/>